<dbReference type="Proteomes" id="UP000245133">
    <property type="component" value="Unassembled WGS sequence"/>
</dbReference>
<proteinExistence type="predicted"/>
<evidence type="ECO:0000313" key="3">
    <source>
        <dbReference type="Proteomes" id="UP000245133"/>
    </source>
</evidence>
<reference evidence="2 3" key="1">
    <citation type="submission" date="2018-02" db="EMBL/GenBank/DDBJ databases">
        <title>Novel Leptospira species isolated from soil and water in Japan.</title>
        <authorList>
            <person name="Nakao R."/>
            <person name="Masuzawa T."/>
        </authorList>
    </citation>
    <scope>NUCLEOTIDE SEQUENCE [LARGE SCALE GENOMIC DNA]</scope>
    <source>
        <strain evidence="2 3">YH101</strain>
    </source>
</reference>
<dbReference type="SUPFAM" id="SSF55729">
    <property type="entry name" value="Acyl-CoA N-acyltransferases (Nat)"/>
    <property type="match status" value="1"/>
</dbReference>
<evidence type="ECO:0000259" key="1">
    <source>
        <dbReference type="PROSITE" id="PS51186"/>
    </source>
</evidence>
<evidence type="ECO:0000313" key="2">
    <source>
        <dbReference type="EMBL" id="GBF48824.1"/>
    </source>
</evidence>
<gene>
    <name evidence="2" type="ORF">LPTSP4_03240</name>
</gene>
<dbReference type="AlphaFoldDB" id="A0A2P2DW17"/>
<dbReference type="GO" id="GO:0016747">
    <property type="term" value="F:acyltransferase activity, transferring groups other than amino-acyl groups"/>
    <property type="evidence" value="ECO:0007669"/>
    <property type="project" value="InterPro"/>
</dbReference>
<dbReference type="Gene3D" id="3.40.630.30">
    <property type="match status" value="1"/>
</dbReference>
<dbReference type="EMBL" id="BFBB01000002">
    <property type="protein sequence ID" value="GBF48824.1"/>
    <property type="molecule type" value="Genomic_DNA"/>
</dbReference>
<dbReference type="RefSeq" id="WP_135354969.1">
    <property type="nucleotide sequence ID" value="NZ_BFBB01000002.1"/>
</dbReference>
<organism evidence="2 3">
    <name type="scientific">Leptospira ryugenii</name>
    <dbReference type="NCBI Taxonomy" id="1917863"/>
    <lineage>
        <taxon>Bacteria</taxon>
        <taxon>Pseudomonadati</taxon>
        <taxon>Spirochaetota</taxon>
        <taxon>Spirochaetia</taxon>
        <taxon>Leptospirales</taxon>
        <taxon>Leptospiraceae</taxon>
        <taxon>Leptospira</taxon>
    </lineage>
</organism>
<dbReference type="PROSITE" id="PS51186">
    <property type="entry name" value="GNAT"/>
    <property type="match status" value="1"/>
</dbReference>
<dbReference type="OrthoDB" id="5570877at2"/>
<dbReference type="InterPro" id="IPR016181">
    <property type="entry name" value="Acyl_CoA_acyltransferase"/>
</dbReference>
<keyword evidence="3" id="KW-1185">Reference proteome</keyword>
<dbReference type="InterPro" id="IPR000182">
    <property type="entry name" value="GNAT_dom"/>
</dbReference>
<protein>
    <recommendedName>
        <fullName evidence="1">N-acetyltransferase domain-containing protein</fullName>
    </recommendedName>
</protein>
<name>A0A2P2DW17_9LEPT</name>
<accession>A0A2P2DW17</accession>
<comment type="caution">
    <text evidence="2">The sequence shown here is derived from an EMBL/GenBank/DDBJ whole genome shotgun (WGS) entry which is preliminary data.</text>
</comment>
<sequence length="368" mass="42617">MKIIIRQLVERDLFELSRFFRNAYGEKSAFANQDFLSFYFSNSSQNEGKFNEMGFAAFFGETIVSYYGILHSNLVLNQGVLPIKWMVNAFTLSEYRGKGLNTAIIENLKKRYDTLGVISFPKESLGFYESLGFNTFQRSTLSRYIYNLNEDTFEVVKAINQDVGSAKILLPVKVSPSAQKIDTITSLRDFTGRSFNFHHFPEILTTYRTKNHFTSRYLNNPYITYLITYSNEYDSDASIIVVRKEKLYPTQYFVYRIVDLYGNCDSLGPHIDSLIAKAYEDGALYLDFSCFGVLYEDLFKAKGFSMLKADHIEILPQVTYPIENRKNLEFVALFSKTINVNDLSERNVYFTRGDSDRDRINKLEQINI</sequence>
<feature type="domain" description="N-acetyltransferase" evidence="1">
    <location>
        <begin position="3"/>
        <end position="162"/>
    </location>
</feature>